<evidence type="ECO:0000313" key="2">
    <source>
        <dbReference type="EMBL" id="MPC47235.1"/>
    </source>
</evidence>
<comment type="caution">
    <text evidence="2">The sequence shown here is derived from an EMBL/GenBank/DDBJ whole genome shotgun (WGS) entry which is preliminary data.</text>
</comment>
<dbReference type="EMBL" id="VSRR010007631">
    <property type="protein sequence ID" value="MPC47235.1"/>
    <property type="molecule type" value="Genomic_DNA"/>
</dbReference>
<reference evidence="2 3" key="1">
    <citation type="submission" date="2019-05" db="EMBL/GenBank/DDBJ databases">
        <title>Another draft genome of Portunus trituberculatus and its Hox gene families provides insights of decapod evolution.</title>
        <authorList>
            <person name="Jeong J.-H."/>
            <person name="Song I."/>
            <person name="Kim S."/>
            <person name="Choi T."/>
            <person name="Kim D."/>
            <person name="Ryu S."/>
            <person name="Kim W."/>
        </authorList>
    </citation>
    <scope>NUCLEOTIDE SEQUENCE [LARGE SCALE GENOMIC DNA]</scope>
    <source>
        <tissue evidence="2">Muscle</tissue>
    </source>
</reference>
<keyword evidence="3" id="KW-1185">Reference proteome</keyword>
<gene>
    <name evidence="2" type="ORF">E2C01_040976</name>
</gene>
<name>A0A5B7FP17_PORTR</name>
<dbReference type="Proteomes" id="UP000324222">
    <property type="component" value="Unassembled WGS sequence"/>
</dbReference>
<protein>
    <submittedName>
        <fullName evidence="2">Uncharacterized protein</fullName>
    </submittedName>
</protein>
<evidence type="ECO:0000256" key="1">
    <source>
        <dbReference type="SAM" id="MobiDB-lite"/>
    </source>
</evidence>
<proteinExistence type="predicted"/>
<feature type="compositionally biased region" description="Gly residues" evidence="1">
    <location>
        <begin position="85"/>
        <end position="107"/>
    </location>
</feature>
<evidence type="ECO:0000313" key="3">
    <source>
        <dbReference type="Proteomes" id="UP000324222"/>
    </source>
</evidence>
<feature type="region of interest" description="Disordered" evidence="1">
    <location>
        <begin position="82"/>
        <end position="107"/>
    </location>
</feature>
<organism evidence="2 3">
    <name type="scientific">Portunus trituberculatus</name>
    <name type="common">Swimming crab</name>
    <name type="synonym">Neptunus trituberculatus</name>
    <dbReference type="NCBI Taxonomy" id="210409"/>
    <lineage>
        <taxon>Eukaryota</taxon>
        <taxon>Metazoa</taxon>
        <taxon>Ecdysozoa</taxon>
        <taxon>Arthropoda</taxon>
        <taxon>Crustacea</taxon>
        <taxon>Multicrustacea</taxon>
        <taxon>Malacostraca</taxon>
        <taxon>Eumalacostraca</taxon>
        <taxon>Eucarida</taxon>
        <taxon>Decapoda</taxon>
        <taxon>Pleocyemata</taxon>
        <taxon>Brachyura</taxon>
        <taxon>Eubrachyura</taxon>
        <taxon>Portunoidea</taxon>
        <taxon>Portunidae</taxon>
        <taxon>Portuninae</taxon>
        <taxon>Portunus</taxon>
    </lineage>
</organism>
<dbReference type="AlphaFoldDB" id="A0A5B7FP17"/>
<accession>A0A5B7FP17</accession>
<sequence>MRRQTDRRLAQCALEDATVDPGPEHPLGCVKSAIKDFVHSSISDQLELWCHRGCGTSVHYACVSQSCVDTYGDTLHHMTGQDDGASGGAGGHGLLLRAGGGEGAATP</sequence>